<feature type="compositionally biased region" description="Acidic residues" evidence="1">
    <location>
        <begin position="153"/>
        <end position="163"/>
    </location>
</feature>
<name>A0ABP8JNQ2_9MICO</name>
<proteinExistence type="predicted"/>
<comment type="caution">
    <text evidence="2">The sequence shown here is derived from an EMBL/GenBank/DDBJ whole genome shotgun (WGS) entry which is preliminary data.</text>
</comment>
<reference evidence="3" key="1">
    <citation type="journal article" date="2019" name="Int. J. Syst. Evol. Microbiol.">
        <title>The Global Catalogue of Microorganisms (GCM) 10K type strain sequencing project: providing services to taxonomists for standard genome sequencing and annotation.</title>
        <authorList>
            <consortium name="The Broad Institute Genomics Platform"/>
            <consortium name="The Broad Institute Genome Sequencing Center for Infectious Disease"/>
            <person name="Wu L."/>
            <person name="Ma J."/>
        </authorList>
    </citation>
    <scope>NUCLEOTIDE SEQUENCE [LARGE SCALE GENOMIC DNA]</scope>
    <source>
        <strain evidence="3">JCM 17738</strain>
    </source>
</reference>
<dbReference type="RefSeq" id="WP_211675555.1">
    <property type="nucleotide sequence ID" value="NZ_BAABFX010000022.1"/>
</dbReference>
<gene>
    <name evidence="2" type="ORF">GCM10023153_13610</name>
</gene>
<evidence type="ECO:0000313" key="3">
    <source>
        <dbReference type="Proteomes" id="UP001500390"/>
    </source>
</evidence>
<feature type="compositionally biased region" description="Acidic residues" evidence="1">
    <location>
        <begin position="225"/>
        <end position="263"/>
    </location>
</feature>
<dbReference type="EMBL" id="BAABFX010000022">
    <property type="protein sequence ID" value="GAA4393535.1"/>
    <property type="molecule type" value="Genomic_DNA"/>
</dbReference>
<sequence>MQLPELILLLLLVLVVAAVIAVVVRRGNAKPEGGQHSHSQHVGSQAEWLDAGDRTEPVRAAAAPAAVAGASAAAGSAEASEQPAEPADADGPDTLDVPDTVDDAETAADAVALEDGGAVVVVVEDAAMTRAERREAREAAEAAQAEPAVEQGSTEDDSADDAEAAWPVPVPRSDPEAERIATAAEYRDEVTAADPLTEDIAIPANEWGGPHEVEPVVEQQPEPEPVVEPESEPVVEEQPEPEPVVEPESEPVVEEQPEPEPEPEPAGRRISGFLELRDGGYGVGSAAPIEDGAQPLDHPVQAYRDTMTFREPGVPGYDSADPDVWFYDAAAAERSGFRPADG</sequence>
<evidence type="ECO:0000256" key="1">
    <source>
        <dbReference type="SAM" id="MobiDB-lite"/>
    </source>
</evidence>
<feature type="region of interest" description="Disordered" evidence="1">
    <location>
        <begin position="132"/>
        <end position="176"/>
    </location>
</feature>
<dbReference type="Proteomes" id="UP001500390">
    <property type="component" value="Unassembled WGS sequence"/>
</dbReference>
<accession>A0ABP8JNQ2</accession>
<evidence type="ECO:0000313" key="2">
    <source>
        <dbReference type="EMBL" id="GAA4393535.1"/>
    </source>
</evidence>
<feature type="region of interest" description="Disordered" evidence="1">
    <location>
        <begin position="202"/>
        <end position="299"/>
    </location>
</feature>
<feature type="region of interest" description="Disordered" evidence="1">
    <location>
        <begin position="29"/>
        <end position="48"/>
    </location>
</feature>
<feature type="compositionally biased region" description="Low complexity" evidence="1">
    <location>
        <begin position="141"/>
        <end position="150"/>
    </location>
</feature>
<organism evidence="2 3">
    <name type="scientific">Ornithinibacter aureus</name>
    <dbReference type="NCBI Taxonomy" id="622664"/>
    <lineage>
        <taxon>Bacteria</taxon>
        <taxon>Bacillati</taxon>
        <taxon>Actinomycetota</taxon>
        <taxon>Actinomycetes</taxon>
        <taxon>Micrococcales</taxon>
        <taxon>Intrasporangiaceae</taxon>
        <taxon>Ornithinibacter</taxon>
    </lineage>
</organism>
<keyword evidence="3" id="KW-1185">Reference proteome</keyword>
<protein>
    <submittedName>
        <fullName evidence="2">Uncharacterized protein</fullName>
    </submittedName>
</protein>
<feature type="region of interest" description="Disordered" evidence="1">
    <location>
        <begin position="72"/>
        <end position="100"/>
    </location>
</feature>
<feature type="compositionally biased region" description="Low complexity" evidence="1">
    <location>
        <begin position="72"/>
        <end position="86"/>
    </location>
</feature>